<dbReference type="Proteomes" id="UP000256845">
    <property type="component" value="Unassembled WGS sequence"/>
</dbReference>
<feature type="domain" description="Hda lid" evidence="1">
    <location>
        <begin position="159"/>
        <end position="219"/>
    </location>
</feature>
<gene>
    <name evidence="2" type="ORF">DFP90_104150</name>
</gene>
<dbReference type="GO" id="GO:0005886">
    <property type="term" value="C:plasma membrane"/>
    <property type="evidence" value="ECO:0007669"/>
    <property type="project" value="TreeGrafter"/>
</dbReference>
<evidence type="ECO:0000259" key="1">
    <source>
        <dbReference type="Pfam" id="PF22688"/>
    </source>
</evidence>
<evidence type="ECO:0000313" key="3">
    <source>
        <dbReference type="Proteomes" id="UP000256845"/>
    </source>
</evidence>
<name>A0A3D9HN39_9PROT</name>
<dbReference type="InterPro" id="IPR027417">
    <property type="entry name" value="P-loop_NTPase"/>
</dbReference>
<dbReference type="OrthoDB" id="7390113at2"/>
<dbReference type="Pfam" id="PF22688">
    <property type="entry name" value="Hda_lid"/>
    <property type="match status" value="1"/>
</dbReference>
<dbReference type="PANTHER" id="PTHR30050:SF5">
    <property type="entry name" value="DNAA REGULATORY INACTIVATOR HDA"/>
    <property type="match status" value="1"/>
</dbReference>
<dbReference type="InterPro" id="IPR055199">
    <property type="entry name" value="Hda_lid"/>
</dbReference>
<dbReference type="GO" id="GO:0003688">
    <property type="term" value="F:DNA replication origin binding"/>
    <property type="evidence" value="ECO:0007669"/>
    <property type="project" value="TreeGrafter"/>
</dbReference>
<organism evidence="2 3">
    <name type="scientific">Aestuariispira insulae</name>
    <dbReference type="NCBI Taxonomy" id="1461337"/>
    <lineage>
        <taxon>Bacteria</taxon>
        <taxon>Pseudomonadati</taxon>
        <taxon>Pseudomonadota</taxon>
        <taxon>Alphaproteobacteria</taxon>
        <taxon>Rhodospirillales</taxon>
        <taxon>Kiloniellaceae</taxon>
        <taxon>Aestuariispira</taxon>
    </lineage>
</organism>
<dbReference type="RefSeq" id="WP_115936672.1">
    <property type="nucleotide sequence ID" value="NZ_QRDW01000004.1"/>
</dbReference>
<dbReference type="GO" id="GO:0006270">
    <property type="term" value="P:DNA replication initiation"/>
    <property type="evidence" value="ECO:0007669"/>
    <property type="project" value="TreeGrafter"/>
</dbReference>
<dbReference type="SUPFAM" id="SSF52540">
    <property type="entry name" value="P-loop containing nucleoside triphosphate hydrolases"/>
    <property type="match status" value="1"/>
</dbReference>
<protein>
    <submittedName>
        <fullName evidence="2">DnaA regulatory inactivator Hda</fullName>
    </submittedName>
</protein>
<dbReference type="AlphaFoldDB" id="A0A3D9HN39"/>
<keyword evidence="3" id="KW-1185">Reference proteome</keyword>
<reference evidence="2 3" key="1">
    <citation type="submission" date="2018-07" db="EMBL/GenBank/DDBJ databases">
        <title>Genomic Encyclopedia of Type Strains, Phase III (KMG-III): the genomes of soil and plant-associated and newly described type strains.</title>
        <authorList>
            <person name="Whitman W."/>
        </authorList>
    </citation>
    <scope>NUCLEOTIDE SEQUENCE [LARGE SCALE GENOMIC DNA]</scope>
    <source>
        <strain evidence="2 3">CECT 8488</strain>
    </source>
</reference>
<dbReference type="PANTHER" id="PTHR30050">
    <property type="entry name" value="CHROMOSOMAL REPLICATION INITIATOR PROTEIN DNAA"/>
    <property type="match status" value="1"/>
</dbReference>
<sequence>MNAARQLPLDLSFRSALGREDFLVAPCNEEAVAWLDKWPVWPSVAMVLHGPHGAGKTHLVNVWREQARASLIEGCDLTVEKVPDLLKDVSAVAVENAQEGNHWEALFHLYNLCKETGKTLLLTALEPPSRWNIDLADLDSRLRTAVSAALKTPEEDLMAALLLKQAADRRLIIGPEVFSYILPRLERNFTAVRDFVARLDAESLAAQRRITIPLAGDVLEALHREKE</sequence>
<evidence type="ECO:0000313" key="2">
    <source>
        <dbReference type="EMBL" id="RED50878.1"/>
    </source>
</evidence>
<dbReference type="Gene3D" id="3.40.50.300">
    <property type="entry name" value="P-loop containing nucleotide triphosphate hydrolases"/>
    <property type="match status" value="1"/>
</dbReference>
<dbReference type="Gene3D" id="1.10.8.60">
    <property type="match status" value="1"/>
</dbReference>
<proteinExistence type="predicted"/>
<accession>A0A3D9HN39</accession>
<comment type="caution">
    <text evidence="2">The sequence shown here is derived from an EMBL/GenBank/DDBJ whole genome shotgun (WGS) entry which is preliminary data.</text>
</comment>
<dbReference type="EMBL" id="QRDW01000004">
    <property type="protein sequence ID" value="RED50878.1"/>
    <property type="molecule type" value="Genomic_DNA"/>
</dbReference>